<dbReference type="EMBL" id="JARKIB010000358">
    <property type="protein sequence ID" value="KAJ7712760.1"/>
    <property type="molecule type" value="Genomic_DNA"/>
</dbReference>
<comment type="caution">
    <text evidence="4">The sequence shown here is derived from an EMBL/GenBank/DDBJ whole genome shotgun (WGS) entry which is preliminary data.</text>
</comment>
<accession>A0AAD7MEI5</accession>
<feature type="compositionally biased region" description="Gly residues" evidence="2">
    <location>
        <begin position="19"/>
        <end position="39"/>
    </location>
</feature>
<proteinExistence type="predicted"/>
<evidence type="ECO:0000259" key="3">
    <source>
        <dbReference type="Pfam" id="PF24883"/>
    </source>
</evidence>
<dbReference type="AlphaFoldDB" id="A0AAD7MEI5"/>
<reference evidence="4" key="1">
    <citation type="submission" date="2023-03" db="EMBL/GenBank/DDBJ databases">
        <title>Massive genome expansion in bonnet fungi (Mycena s.s.) driven by repeated elements and novel gene families across ecological guilds.</title>
        <authorList>
            <consortium name="Lawrence Berkeley National Laboratory"/>
            <person name="Harder C.B."/>
            <person name="Miyauchi S."/>
            <person name="Viragh M."/>
            <person name="Kuo A."/>
            <person name="Thoen E."/>
            <person name="Andreopoulos B."/>
            <person name="Lu D."/>
            <person name="Skrede I."/>
            <person name="Drula E."/>
            <person name="Henrissat B."/>
            <person name="Morin E."/>
            <person name="Kohler A."/>
            <person name="Barry K."/>
            <person name="LaButti K."/>
            <person name="Morin E."/>
            <person name="Salamov A."/>
            <person name="Lipzen A."/>
            <person name="Mereny Z."/>
            <person name="Hegedus B."/>
            <person name="Baldrian P."/>
            <person name="Stursova M."/>
            <person name="Weitz H."/>
            <person name="Taylor A."/>
            <person name="Grigoriev I.V."/>
            <person name="Nagy L.G."/>
            <person name="Martin F."/>
            <person name="Kauserud H."/>
        </authorList>
    </citation>
    <scope>NUCLEOTIDE SEQUENCE</scope>
    <source>
        <strain evidence="4">CBHHK182m</strain>
    </source>
</reference>
<organism evidence="4 5">
    <name type="scientific">Mycena metata</name>
    <dbReference type="NCBI Taxonomy" id="1033252"/>
    <lineage>
        <taxon>Eukaryota</taxon>
        <taxon>Fungi</taxon>
        <taxon>Dikarya</taxon>
        <taxon>Basidiomycota</taxon>
        <taxon>Agaricomycotina</taxon>
        <taxon>Agaricomycetes</taxon>
        <taxon>Agaricomycetidae</taxon>
        <taxon>Agaricales</taxon>
        <taxon>Marasmiineae</taxon>
        <taxon>Mycenaceae</taxon>
        <taxon>Mycena</taxon>
    </lineage>
</organism>
<dbReference type="Proteomes" id="UP001215598">
    <property type="component" value="Unassembled WGS sequence"/>
</dbReference>
<protein>
    <recommendedName>
        <fullName evidence="3">Nephrocystin 3-like N-terminal domain-containing protein</fullName>
    </recommendedName>
</protein>
<sequence length="118" mass="12773">MYSQGNEVKTFGAKISISGGRGGSGGDAYGIGGEGGKGEGPQVTIVNQGQGLEQVLYKWLESPPTTKDRQHELQKLRHEVTGSWFLGDSQFIKWKTTASSLWIKGISGTGKSVLRWFI</sequence>
<keyword evidence="5" id="KW-1185">Reference proteome</keyword>
<name>A0AAD7MEI5_9AGAR</name>
<evidence type="ECO:0000313" key="5">
    <source>
        <dbReference type="Proteomes" id="UP001215598"/>
    </source>
</evidence>
<evidence type="ECO:0000313" key="4">
    <source>
        <dbReference type="EMBL" id="KAJ7712760.1"/>
    </source>
</evidence>
<keyword evidence="1" id="KW-0677">Repeat</keyword>
<evidence type="ECO:0000256" key="1">
    <source>
        <dbReference type="ARBA" id="ARBA00022737"/>
    </source>
</evidence>
<dbReference type="InterPro" id="IPR056884">
    <property type="entry name" value="NPHP3-like_N"/>
</dbReference>
<gene>
    <name evidence="4" type="ORF">B0H16DRAFT_553484</name>
</gene>
<feature type="region of interest" description="Disordered" evidence="2">
    <location>
        <begin position="13"/>
        <end position="43"/>
    </location>
</feature>
<dbReference type="Pfam" id="PF24883">
    <property type="entry name" value="NPHP3_N"/>
    <property type="match status" value="1"/>
</dbReference>
<feature type="domain" description="Nephrocystin 3-like N-terminal" evidence="3">
    <location>
        <begin position="81"/>
        <end position="114"/>
    </location>
</feature>
<evidence type="ECO:0000256" key="2">
    <source>
        <dbReference type="SAM" id="MobiDB-lite"/>
    </source>
</evidence>